<reference evidence="16" key="1">
    <citation type="submission" date="2017-02" db="UniProtKB">
        <authorList>
            <consortium name="WormBaseParasite"/>
        </authorList>
    </citation>
    <scope>IDENTIFICATION</scope>
</reference>
<dbReference type="CDD" id="cd02983">
    <property type="entry name" value="P5_C"/>
    <property type="match status" value="1"/>
</dbReference>
<dbReference type="PANTHER" id="PTHR45815">
    <property type="entry name" value="PROTEIN DISULFIDE-ISOMERASE A6"/>
    <property type="match status" value="1"/>
</dbReference>
<dbReference type="GO" id="GO:0015035">
    <property type="term" value="F:protein-disulfide reductase activity"/>
    <property type="evidence" value="ECO:0007669"/>
    <property type="project" value="TreeGrafter"/>
</dbReference>
<comment type="similarity">
    <text evidence="3 12">Belongs to the protein disulfide isomerase family.</text>
</comment>
<dbReference type="NCBIfam" id="TIGR01126">
    <property type="entry name" value="pdi_dom"/>
    <property type="match status" value="2"/>
</dbReference>
<dbReference type="InterPro" id="IPR005788">
    <property type="entry name" value="PDI_thioredoxin-like_dom"/>
</dbReference>
<accession>A0A0N5AGI5</accession>
<feature type="compositionally biased region" description="Basic and acidic residues" evidence="13">
    <location>
        <begin position="429"/>
        <end position="439"/>
    </location>
</feature>
<dbReference type="CDD" id="cd03001">
    <property type="entry name" value="PDI_a_P5"/>
    <property type="match status" value="2"/>
</dbReference>
<dbReference type="SUPFAM" id="SSF52833">
    <property type="entry name" value="Thioredoxin-like"/>
    <property type="match status" value="3"/>
</dbReference>
<dbReference type="GO" id="GO:0034976">
    <property type="term" value="P:response to endoplasmic reticulum stress"/>
    <property type="evidence" value="ECO:0007669"/>
    <property type="project" value="TreeGrafter"/>
</dbReference>
<protein>
    <recommendedName>
        <fullName evidence="11">Protein disulfide-isomerase A6 homolog</fullName>
        <ecNumber evidence="4">5.3.4.1</ecNumber>
    </recommendedName>
</protein>
<dbReference type="EC" id="5.3.4.1" evidence="4"/>
<dbReference type="InterPro" id="IPR036249">
    <property type="entry name" value="Thioredoxin-like_sf"/>
</dbReference>
<evidence type="ECO:0000256" key="6">
    <source>
        <dbReference type="ARBA" id="ARBA00022737"/>
    </source>
</evidence>
<dbReference type="GO" id="GO:0005788">
    <property type="term" value="C:endoplasmic reticulum lumen"/>
    <property type="evidence" value="ECO:0007669"/>
    <property type="project" value="UniProtKB-SubCell"/>
</dbReference>
<evidence type="ECO:0000256" key="3">
    <source>
        <dbReference type="ARBA" id="ARBA00006347"/>
    </source>
</evidence>
<dbReference type="STRING" id="451379.A0A0N5AGI5"/>
<dbReference type="PRINTS" id="PR00421">
    <property type="entry name" value="THIOREDOXIN"/>
</dbReference>
<dbReference type="InterPro" id="IPR013766">
    <property type="entry name" value="Thioredoxin_domain"/>
</dbReference>
<feature type="region of interest" description="Disordered" evidence="13">
    <location>
        <begin position="129"/>
        <end position="152"/>
    </location>
</feature>
<feature type="region of interest" description="Disordered" evidence="13">
    <location>
        <begin position="399"/>
        <end position="439"/>
    </location>
</feature>
<sequence>MDNVLCCIYYANGLYDSSDDVIELTSSNFQNRVVGGDEVWIVEFFAPWCGHCKNLAPEYKKAARALKGIVKVGAVDMTQHQSIGQPYNIRGFPTIKIFGLNKNKPNDYQGARTAQAIVDAALNELKKTANQRLGGKTSGSGSSRGSGKKGSADDVIELTDSNFADLVLNSKDMWLVEFFAPWCGHCKNLKPHWEKAAAELKGKVKLGALDATTHQAMASKFNIKGFPTIKYFAPGSSASDAVDYDGGRTSDDIISWALEKVAENVPAPEVIEAVSQSVVEDACKEKQLCVISVLPHILDCQSKCRNEYLQLLKELSEKFKRNMWGWVWTEAGKQHALEEAFEIGGFGYPAMAALNYRKMKFAMLKGSFSKDGIHEFLRDLSYGKGQTIPVKGAEFPKIDKVDPWDGKDGEMPVDEEIDLSDVELDDLEPTDKESKKTEL</sequence>
<dbReference type="InterPro" id="IPR017937">
    <property type="entry name" value="Thioredoxin_CS"/>
</dbReference>
<dbReference type="InterPro" id="IPR057305">
    <property type="entry name" value="Thioredox_PDIA6_C"/>
</dbReference>
<keyword evidence="7" id="KW-0256">Endoplasmic reticulum</keyword>
<evidence type="ECO:0000313" key="16">
    <source>
        <dbReference type="WBParaSite" id="SMUV_0000343601-mRNA-1"/>
    </source>
</evidence>
<keyword evidence="5" id="KW-0732">Signal</keyword>
<proteinExistence type="inferred from homology"/>
<evidence type="ECO:0000256" key="2">
    <source>
        <dbReference type="ARBA" id="ARBA00004319"/>
    </source>
</evidence>
<feature type="domain" description="Thioredoxin" evidence="14">
    <location>
        <begin position="122"/>
        <end position="263"/>
    </location>
</feature>
<dbReference type="FunFam" id="3.40.30.10:FF:000032">
    <property type="entry name" value="Protein disulfide-isomerase A6 homolog"/>
    <property type="match status" value="1"/>
</dbReference>
<evidence type="ECO:0000256" key="7">
    <source>
        <dbReference type="ARBA" id="ARBA00022824"/>
    </source>
</evidence>
<evidence type="ECO:0000256" key="1">
    <source>
        <dbReference type="ARBA" id="ARBA00001182"/>
    </source>
</evidence>
<evidence type="ECO:0000259" key="14">
    <source>
        <dbReference type="PROSITE" id="PS51352"/>
    </source>
</evidence>
<evidence type="ECO:0000256" key="5">
    <source>
        <dbReference type="ARBA" id="ARBA00022729"/>
    </source>
</evidence>
<evidence type="ECO:0000256" key="4">
    <source>
        <dbReference type="ARBA" id="ARBA00012723"/>
    </source>
</evidence>
<comment type="catalytic activity">
    <reaction evidence="1">
        <text>Catalyzes the rearrangement of -S-S- bonds in proteins.</text>
        <dbReference type="EC" id="5.3.4.1"/>
    </reaction>
</comment>
<dbReference type="AlphaFoldDB" id="A0A0N5AGI5"/>
<name>A0A0N5AGI5_9BILA</name>
<evidence type="ECO:0000256" key="13">
    <source>
        <dbReference type="SAM" id="MobiDB-lite"/>
    </source>
</evidence>
<dbReference type="FunFam" id="3.40.30.10:FF:000050">
    <property type="entry name" value="protein disulfide-isomerase A6 isoform X1"/>
    <property type="match status" value="1"/>
</dbReference>
<evidence type="ECO:0000313" key="15">
    <source>
        <dbReference type="Proteomes" id="UP000046393"/>
    </source>
</evidence>
<keyword evidence="10" id="KW-0676">Redox-active center</keyword>
<keyword evidence="15" id="KW-1185">Reference proteome</keyword>
<keyword evidence="8" id="KW-1015">Disulfide bond</keyword>
<dbReference type="PROSITE" id="PS51352">
    <property type="entry name" value="THIOREDOXIN_2"/>
    <property type="match status" value="2"/>
</dbReference>
<dbReference type="PANTHER" id="PTHR45815:SF3">
    <property type="entry name" value="PROTEIN DISULFIDE-ISOMERASE A6"/>
    <property type="match status" value="1"/>
</dbReference>
<keyword evidence="9" id="KW-0413">Isomerase</keyword>
<dbReference type="WBParaSite" id="SMUV_0000343601-mRNA-1">
    <property type="protein sequence ID" value="SMUV_0000343601-mRNA-1"/>
    <property type="gene ID" value="SMUV_0000343601"/>
</dbReference>
<dbReference type="Proteomes" id="UP000046393">
    <property type="component" value="Unplaced"/>
</dbReference>
<dbReference type="GO" id="GO:0003756">
    <property type="term" value="F:protein disulfide isomerase activity"/>
    <property type="evidence" value="ECO:0007669"/>
    <property type="project" value="UniProtKB-EC"/>
</dbReference>
<dbReference type="Pfam" id="PF00085">
    <property type="entry name" value="Thioredoxin"/>
    <property type="match status" value="2"/>
</dbReference>
<dbReference type="Gene3D" id="3.40.30.10">
    <property type="entry name" value="Glutaredoxin"/>
    <property type="match status" value="3"/>
</dbReference>
<keyword evidence="6" id="KW-0677">Repeat</keyword>
<dbReference type="Pfam" id="PF24541">
    <property type="entry name" value="Thioredox_PDIA6_C"/>
    <property type="match status" value="1"/>
</dbReference>
<feature type="domain" description="Thioredoxin" evidence="14">
    <location>
        <begin position="1"/>
        <end position="120"/>
    </location>
</feature>
<organism evidence="15 16">
    <name type="scientific">Syphacia muris</name>
    <dbReference type="NCBI Taxonomy" id="451379"/>
    <lineage>
        <taxon>Eukaryota</taxon>
        <taxon>Metazoa</taxon>
        <taxon>Ecdysozoa</taxon>
        <taxon>Nematoda</taxon>
        <taxon>Chromadorea</taxon>
        <taxon>Rhabditida</taxon>
        <taxon>Spirurina</taxon>
        <taxon>Oxyuridomorpha</taxon>
        <taxon>Oxyuroidea</taxon>
        <taxon>Oxyuridae</taxon>
        <taxon>Syphacia</taxon>
    </lineage>
</organism>
<evidence type="ECO:0000256" key="11">
    <source>
        <dbReference type="ARBA" id="ARBA00067226"/>
    </source>
</evidence>
<evidence type="ECO:0000256" key="8">
    <source>
        <dbReference type="ARBA" id="ARBA00023157"/>
    </source>
</evidence>
<evidence type="ECO:0000256" key="9">
    <source>
        <dbReference type="ARBA" id="ARBA00023235"/>
    </source>
</evidence>
<feature type="compositionally biased region" description="Acidic residues" evidence="13">
    <location>
        <begin position="411"/>
        <end position="428"/>
    </location>
</feature>
<feature type="compositionally biased region" description="Basic and acidic residues" evidence="13">
    <location>
        <begin position="399"/>
        <end position="410"/>
    </location>
</feature>
<evidence type="ECO:0000256" key="12">
    <source>
        <dbReference type="RuleBase" id="RU004208"/>
    </source>
</evidence>
<comment type="subcellular location">
    <subcellularLocation>
        <location evidence="2">Endoplasmic reticulum lumen</location>
    </subcellularLocation>
</comment>
<dbReference type="PROSITE" id="PS00194">
    <property type="entry name" value="THIOREDOXIN_1"/>
    <property type="match status" value="2"/>
</dbReference>
<evidence type="ECO:0000256" key="10">
    <source>
        <dbReference type="ARBA" id="ARBA00023284"/>
    </source>
</evidence>